<accession>A0A428U7X1</accession>
<comment type="caution">
    <text evidence="2">The sequence shown here is derived from an EMBL/GenBank/DDBJ whole genome shotgun (WGS) entry which is preliminary data.</text>
</comment>
<name>A0A428U7X1_9HYPO</name>
<evidence type="ECO:0000256" key="1">
    <source>
        <dbReference type="SAM" id="MobiDB-lite"/>
    </source>
</evidence>
<evidence type="ECO:0000313" key="2">
    <source>
        <dbReference type="EMBL" id="RSM10370.1"/>
    </source>
</evidence>
<keyword evidence="3" id="KW-1185">Reference proteome</keyword>
<dbReference type="EMBL" id="NIZV01000087">
    <property type="protein sequence ID" value="RSM10370.1"/>
    <property type="molecule type" value="Genomic_DNA"/>
</dbReference>
<dbReference type="AlphaFoldDB" id="A0A428U7X1"/>
<gene>
    <name evidence="2" type="ORF">CDV31_007246</name>
</gene>
<reference evidence="2 3" key="1">
    <citation type="submission" date="2017-06" db="EMBL/GenBank/DDBJ databases">
        <title>Cmopartive genomic analysis of Ambrosia Fusariam Clade fungi.</title>
        <authorList>
            <person name="Stajich J.E."/>
            <person name="Carrillo J."/>
            <person name="Kijimoto T."/>
            <person name="Eskalen A."/>
            <person name="O'Donnell K."/>
            <person name="Kasson M."/>
        </authorList>
    </citation>
    <scope>NUCLEOTIDE SEQUENCE [LARGE SCALE GENOMIC DNA]</scope>
    <source>
        <strain evidence="2 3">NRRL 20438</strain>
    </source>
</reference>
<evidence type="ECO:0000313" key="3">
    <source>
        <dbReference type="Proteomes" id="UP000288429"/>
    </source>
</evidence>
<dbReference type="Proteomes" id="UP000288429">
    <property type="component" value="Unassembled WGS sequence"/>
</dbReference>
<sequence length="132" mass="15182">MSTPNQLPDTSVTNGDGNQEQASIFVMPGSEAEEETLEEQATEEEAVLQQERDDEDCQAFSFLLDDYKTLRVTAALYKRNTCRFCNKPLGERKYLTIHLEHGKSKKIACTKYGRERELLFARFDEDEPPKKK</sequence>
<feature type="compositionally biased region" description="Acidic residues" evidence="1">
    <location>
        <begin position="31"/>
        <end position="53"/>
    </location>
</feature>
<protein>
    <submittedName>
        <fullName evidence="2">Uncharacterized protein</fullName>
    </submittedName>
</protein>
<feature type="region of interest" description="Disordered" evidence="1">
    <location>
        <begin position="1"/>
        <end position="53"/>
    </location>
</feature>
<organism evidence="2 3">
    <name type="scientific">Fusarium ambrosium</name>
    <dbReference type="NCBI Taxonomy" id="131363"/>
    <lineage>
        <taxon>Eukaryota</taxon>
        <taxon>Fungi</taxon>
        <taxon>Dikarya</taxon>
        <taxon>Ascomycota</taxon>
        <taxon>Pezizomycotina</taxon>
        <taxon>Sordariomycetes</taxon>
        <taxon>Hypocreomycetidae</taxon>
        <taxon>Hypocreales</taxon>
        <taxon>Nectriaceae</taxon>
        <taxon>Fusarium</taxon>
        <taxon>Fusarium solani species complex</taxon>
    </lineage>
</organism>
<proteinExistence type="predicted"/>
<feature type="compositionally biased region" description="Polar residues" evidence="1">
    <location>
        <begin position="1"/>
        <end position="22"/>
    </location>
</feature>